<dbReference type="Proteomes" id="UP001194696">
    <property type="component" value="Unassembled WGS sequence"/>
</dbReference>
<keyword evidence="3" id="KW-1185">Reference proteome</keyword>
<dbReference type="SUPFAM" id="SSF52047">
    <property type="entry name" value="RNI-like"/>
    <property type="match status" value="1"/>
</dbReference>
<accession>A0ABQ7JYB1</accession>
<organism evidence="2 3">
    <name type="scientific">Linnemannia gamsii</name>
    <dbReference type="NCBI Taxonomy" id="64522"/>
    <lineage>
        <taxon>Eukaryota</taxon>
        <taxon>Fungi</taxon>
        <taxon>Fungi incertae sedis</taxon>
        <taxon>Mucoromycota</taxon>
        <taxon>Mortierellomycotina</taxon>
        <taxon>Mortierellomycetes</taxon>
        <taxon>Mortierellales</taxon>
        <taxon>Mortierellaceae</taxon>
        <taxon>Linnemannia</taxon>
    </lineage>
</organism>
<feature type="region of interest" description="Disordered" evidence="1">
    <location>
        <begin position="56"/>
        <end position="142"/>
    </location>
</feature>
<reference evidence="2 3" key="1">
    <citation type="journal article" date="2020" name="Fungal Divers.">
        <title>Resolving the Mortierellaceae phylogeny through synthesis of multi-gene phylogenetics and phylogenomics.</title>
        <authorList>
            <person name="Vandepol N."/>
            <person name="Liber J."/>
            <person name="Desiro A."/>
            <person name="Na H."/>
            <person name="Kennedy M."/>
            <person name="Barry K."/>
            <person name="Grigoriev I.V."/>
            <person name="Miller A.N."/>
            <person name="O'Donnell K."/>
            <person name="Stajich J.E."/>
            <person name="Bonito G."/>
        </authorList>
    </citation>
    <scope>NUCLEOTIDE SEQUENCE [LARGE SCALE GENOMIC DNA]</scope>
    <source>
        <strain evidence="2 3">AD045</strain>
    </source>
</reference>
<name>A0ABQ7JYB1_9FUNG</name>
<dbReference type="EMBL" id="JAAAIM010000478">
    <property type="protein sequence ID" value="KAG0287586.1"/>
    <property type="molecule type" value="Genomic_DNA"/>
</dbReference>
<evidence type="ECO:0000256" key="1">
    <source>
        <dbReference type="SAM" id="MobiDB-lite"/>
    </source>
</evidence>
<feature type="compositionally biased region" description="Low complexity" evidence="1">
    <location>
        <begin position="123"/>
        <end position="136"/>
    </location>
</feature>
<comment type="caution">
    <text evidence="2">The sequence shown here is derived from an EMBL/GenBank/DDBJ whole genome shotgun (WGS) entry which is preliminary data.</text>
</comment>
<protein>
    <recommendedName>
        <fullName evidence="4">RNI-like protein</fullName>
    </recommendedName>
</protein>
<feature type="compositionally biased region" description="Pro residues" evidence="1">
    <location>
        <begin position="93"/>
        <end position="104"/>
    </location>
</feature>
<evidence type="ECO:0000313" key="3">
    <source>
        <dbReference type="Proteomes" id="UP001194696"/>
    </source>
</evidence>
<evidence type="ECO:0000313" key="2">
    <source>
        <dbReference type="EMBL" id="KAG0287586.1"/>
    </source>
</evidence>
<evidence type="ECO:0008006" key="4">
    <source>
        <dbReference type="Google" id="ProtNLM"/>
    </source>
</evidence>
<feature type="compositionally biased region" description="Low complexity" evidence="1">
    <location>
        <begin position="105"/>
        <end position="115"/>
    </location>
</feature>
<proteinExistence type="predicted"/>
<sequence>MFCMEDENEEYIEPRRIRHCPGDIIEVMTNINTDYTPPTLPTPPTIHVKGMTAPGAATAATVPGSVHPRPVSSGHPTNKAPILTSPPLHNKQPPSPLSPPPSSPSPSATSAAVSPQTKDTQKPPSAHQSRPAASSPSPEPDFEFVDKASVEADSLPKKVPLSHNLRQLVKKCNGIYDEKAQKIALTLTSSSFSKQFFEGLVKDGKGTKELDVALAYDFGAYDSMILVNRVYKTDIALLRLDLKGTWEEQPKLVKKGDKPKYFQIHTLLWNKTLKGLILENATHFGERTNLPPKNNIYSNLRLLHLLFKIESSSEAHLCTIIGACPNLHDLRVGNFQSPGEMHLKMEQVIGNLKKLKILHIYNTTFRSTIPAEDMACPRWKTIPQSDKPIKNIVRTGRGVNQARLQEVLGRSACVIEVLMLQYPNFPNLPLELRTSATTLNPTAQKIVGQPYAKLTHLDLQVILSTDSQARLRLTLPRLNLTHLGVNANTKDLLQYVKFETLESISLTDLSEADANHFRSESLEDGAFWNLKTIRLRNIHNIQALKFLLSLPMRRIFLSEPKLECLRETLANLDFSELEVLSILTKEYNWSTEAILAMQSDKFNNRMKIELGRPAREEQSEIYDENVRPLVGTKQKLARGLVEILPVYVQHERYIQAILPAHSVTK</sequence>
<gene>
    <name evidence="2" type="ORF">BGZ96_008496</name>
</gene>